<name>A0AB39CT72_9BURK</name>
<accession>A0AB39CT72</accession>
<sequence>MKTLIIIGFVIATWHFIYEGIIAPSIRLHLRNELFKLRDELRAEKNKDLTAEDEAAFWFVHDGINNFLNRLSGLTIERSRRLYHEYINDQEARTTLDNHMQKVMSVENSAIRSVFDRTNHVIHKAMLTNAGGWFIYIIPLAIVMALAGSIARAAKGMLLTPTAALEKLIPTHK</sequence>
<dbReference type="RefSeq" id="WP_368647982.1">
    <property type="nucleotide sequence ID" value="NZ_CP158253.1"/>
</dbReference>
<protein>
    <recommendedName>
        <fullName evidence="3">DUF2937 family protein</fullName>
    </recommendedName>
</protein>
<evidence type="ECO:0000256" key="1">
    <source>
        <dbReference type="SAM" id="Phobius"/>
    </source>
</evidence>
<evidence type="ECO:0000313" key="2">
    <source>
        <dbReference type="EMBL" id="XDJ45407.1"/>
    </source>
</evidence>
<organism evidence="2">
    <name type="scientific">Castellaniella ginsengisoli</name>
    <dbReference type="NCBI Taxonomy" id="546114"/>
    <lineage>
        <taxon>Bacteria</taxon>
        <taxon>Pseudomonadati</taxon>
        <taxon>Pseudomonadota</taxon>
        <taxon>Betaproteobacteria</taxon>
        <taxon>Burkholderiales</taxon>
        <taxon>Alcaligenaceae</taxon>
        <taxon>Castellaniella</taxon>
    </lineage>
</organism>
<keyword evidence="1" id="KW-0812">Transmembrane</keyword>
<gene>
    <name evidence="2" type="ORF">ABRZ02_03715</name>
</gene>
<keyword evidence="1" id="KW-0472">Membrane</keyword>
<dbReference type="EMBL" id="CP158253">
    <property type="protein sequence ID" value="XDJ45407.1"/>
    <property type="molecule type" value="Genomic_DNA"/>
</dbReference>
<feature type="transmembrane region" description="Helical" evidence="1">
    <location>
        <begin position="133"/>
        <end position="151"/>
    </location>
</feature>
<dbReference type="AlphaFoldDB" id="A0AB39CT72"/>
<keyword evidence="1" id="KW-1133">Transmembrane helix</keyword>
<reference evidence="2" key="1">
    <citation type="submission" date="2024-05" db="EMBL/GenBank/DDBJ databases">
        <authorList>
            <person name="Luo Y.-C."/>
            <person name="Nicholds J."/>
            <person name="Mortimer T."/>
            <person name="Maboni G."/>
        </authorList>
    </citation>
    <scope>NUCLEOTIDE SEQUENCE</scope>
    <source>
        <strain evidence="2">153271</strain>
    </source>
</reference>
<evidence type="ECO:0008006" key="3">
    <source>
        <dbReference type="Google" id="ProtNLM"/>
    </source>
</evidence>
<feature type="transmembrane region" description="Helical" evidence="1">
    <location>
        <begin position="6"/>
        <end position="28"/>
    </location>
</feature>
<proteinExistence type="predicted"/>